<accession>A0ABT6ZQS9</accession>
<keyword evidence="5" id="KW-1185">Reference proteome</keyword>
<dbReference type="InterPro" id="IPR011042">
    <property type="entry name" value="6-blade_b-propeller_TolB-like"/>
</dbReference>
<protein>
    <recommendedName>
        <fullName evidence="6">NHL repeat-containing protein</fullName>
    </recommendedName>
</protein>
<evidence type="ECO:0000256" key="1">
    <source>
        <dbReference type="ARBA" id="ARBA00022737"/>
    </source>
</evidence>
<evidence type="ECO:0000313" key="5">
    <source>
        <dbReference type="Proteomes" id="UP001214441"/>
    </source>
</evidence>
<name>A0ABT6ZQS9_9ACTN</name>
<dbReference type="PANTHER" id="PTHR46388">
    <property type="entry name" value="NHL REPEAT-CONTAINING PROTEIN 2"/>
    <property type="match status" value="1"/>
</dbReference>
<dbReference type="PROSITE" id="PS51125">
    <property type="entry name" value="NHL"/>
    <property type="match status" value="1"/>
</dbReference>
<dbReference type="PANTHER" id="PTHR46388:SF2">
    <property type="entry name" value="NHL REPEAT-CONTAINING PROTEIN 2"/>
    <property type="match status" value="1"/>
</dbReference>
<dbReference type="Pfam" id="PF01436">
    <property type="entry name" value="NHL"/>
    <property type="match status" value="2"/>
</dbReference>
<proteinExistence type="predicted"/>
<dbReference type="RefSeq" id="WP_274039237.1">
    <property type="nucleotide sequence ID" value="NZ_JANCPR020000004.1"/>
</dbReference>
<dbReference type="Proteomes" id="UP001214441">
    <property type="component" value="Unassembled WGS sequence"/>
</dbReference>
<sequence>MQTPDNSGTDKASSAPPRSAGIATTYAGSGEPASTGDGGPARTAALNQPRALAQDSAGNVYVAEWKGHRVRRVDAQDGTIDTLAGIGEPGFGGDAGPARDAPLYEPGGLAFDAAGALFIADYWNHRVRRVDRYGVITTVAGTGEPGHSGDGGPALLARFTEPRGLAFDAIGNLYVAEWGGHVVRRVSVGDGTISTVAGTGEPADGPDGVPGHHCALHHPIDLAAGADGRIYIADCHNHRVRVLAPDGTLTTAVGTGSAGCDEPGPGTSTRVDQPRGVDLDGEGRLYIADSLNRRVCVLDPDGMMRLVAGGPPGHEEEGGPALGAALVLPRAVLAGLEGELFVAESDSNRVRRIATRR</sequence>
<gene>
    <name evidence="4" type="ORF">NMN56_005490</name>
</gene>
<reference evidence="4 5" key="1">
    <citation type="submission" date="2023-05" db="EMBL/GenBank/DDBJ databases">
        <title>Streptantibioticus silvisoli sp. nov., acidotolerant actinomycetes 1 from pine litter.</title>
        <authorList>
            <person name="Swiecimska M."/>
            <person name="Golinska P."/>
            <person name="Sangal V."/>
            <person name="Wachnowicz B."/>
            <person name="Goodfellow M."/>
        </authorList>
    </citation>
    <scope>NUCLEOTIDE SEQUENCE [LARGE SCALE GENOMIC DNA]</scope>
    <source>
        <strain evidence="4 5">DSM 42109</strain>
    </source>
</reference>
<dbReference type="EMBL" id="JANCPR020000004">
    <property type="protein sequence ID" value="MDJ1131417.1"/>
    <property type="molecule type" value="Genomic_DNA"/>
</dbReference>
<organism evidence="4 5">
    <name type="scientific">Streptomyces iconiensis</name>
    <dbReference type="NCBI Taxonomy" id="1384038"/>
    <lineage>
        <taxon>Bacteria</taxon>
        <taxon>Bacillati</taxon>
        <taxon>Actinomycetota</taxon>
        <taxon>Actinomycetes</taxon>
        <taxon>Kitasatosporales</taxon>
        <taxon>Streptomycetaceae</taxon>
        <taxon>Streptomyces</taxon>
    </lineage>
</organism>
<evidence type="ECO:0000313" key="4">
    <source>
        <dbReference type="EMBL" id="MDJ1131417.1"/>
    </source>
</evidence>
<dbReference type="SUPFAM" id="SSF101898">
    <property type="entry name" value="NHL repeat"/>
    <property type="match status" value="1"/>
</dbReference>
<comment type="caution">
    <text evidence="4">The sequence shown here is derived from an EMBL/GenBank/DDBJ whole genome shotgun (WGS) entry which is preliminary data.</text>
</comment>
<evidence type="ECO:0000256" key="3">
    <source>
        <dbReference type="SAM" id="MobiDB-lite"/>
    </source>
</evidence>
<dbReference type="InterPro" id="IPR001258">
    <property type="entry name" value="NHL_repeat"/>
</dbReference>
<feature type="repeat" description="NHL" evidence="2">
    <location>
        <begin position="218"/>
        <end position="246"/>
    </location>
</feature>
<evidence type="ECO:0008006" key="6">
    <source>
        <dbReference type="Google" id="ProtNLM"/>
    </source>
</evidence>
<feature type="region of interest" description="Disordered" evidence="3">
    <location>
        <begin position="1"/>
        <end position="43"/>
    </location>
</feature>
<keyword evidence="1" id="KW-0677">Repeat</keyword>
<evidence type="ECO:0000256" key="2">
    <source>
        <dbReference type="PROSITE-ProRule" id="PRU00504"/>
    </source>
</evidence>
<dbReference type="Gene3D" id="2.120.10.30">
    <property type="entry name" value="TolB, C-terminal domain"/>
    <property type="match status" value="3"/>
</dbReference>
<feature type="compositionally biased region" description="Polar residues" evidence="3">
    <location>
        <begin position="1"/>
        <end position="12"/>
    </location>
</feature>